<protein>
    <submittedName>
        <fullName evidence="8">SNF2-related protein</fullName>
    </submittedName>
</protein>
<keyword evidence="1" id="KW-0547">Nucleotide-binding</keyword>
<gene>
    <name evidence="8" type="ORF">WFZ85_11920</name>
</gene>
<name>A0ABU9N6S9_9FLAO</name>
<keyword evidence="9" id="KW-1185">Reference proteome</keyword>
<dbReference type="CDD" id="cd18793">
    <property type="entry name" value="SF2_C_SNF"/>
    <property type="match status" value="1"/>
</dbReference>
<dbReference type="InterPro" id="IPR027417">
    <property type="entry name" value="P-loop_NTPase"/>
</dbReference>
<dbReference type="InterPro" id="IPR001650">
    <property type="entry name" value="Helicase_C-like"/>
</dbReference>
<feature type="domain" description="Helicase ATP-binding" evidence="6">
    <location>
        <begin position="49"/>
        <end position="216"/>
    </location>
</feature>
<dbReference type="RefSeq" id="WP_342696520.1">
    <property type="nucleotide sequence ID" value="NZ_JBCGDO010000016.1"/>
</dbReference>
<evidence type="ECO:0000313" key="9">
    <source>
        <dbReference type="Proteomes" id="UP001460072"/>
    </source>
</evidence>
<dbReference type="SMART" id="SM00490">
    <property type="entry name" value="HELICc"/>
    <property type="match status" value="1"/>
</dbReference>
<organism evidence="8 9">
    <name type="scientific">Flavobacterium aureirubrum</name>
    <dbReference type="NCBI Taxonomy" id="3133147"/>
    <lineage>
        <taxon>Bacteria</taxon>
        <taxon>Pseudomonadati</taxon>
        <taxon>Bacteroidota</taxon>
        <taxon>Flavobacteriia</taxon>
        <taxon>Flavobacteriales</taxon>
        <taxon>Flavobacteriaceae</taxon>
        <taxon>Flavobacterium</taxon>
    </lineage>
</organism>
<dbReference type="Gene3D" id="3.40.50.10810">
    <property type="entry name" value="Tandem AAA-ATPase domain"/>
    <property type="match status" value="1"/>
</dbReference>
<evidence type="ECO:0000256" key="1">
    <source>
        <dbReference type="ARBA" id="ARBA00022741"/>
    </source>
</evidence>
<dbReference type="InterPro" id="IPR038718">
    <property type="entry name" value="SNF2-like_sf"/>
</dbReference>
<dbReference type="InterPro" id="IPR014001">
    <property type="entry name" value="Helicase_ATP-bd"/>
</dbReference>
<keyword evidence="2" id="KW-0378">Hydrolase</keyword>
<dbReference type="PROSITE" id="PS51194">
    <property type="entry name" value="HELICASE_CTER"/>
    <property type="match status" value="1"/>
</dbReference>
<dbReference type="CDD" id="cd18011">
    <property type="entry name" value="DEXDc_RapA"/>
    <property type="match status" value="1"/>
</dbReference>
<keyword evidence="5" id="KW-0175">Coiled coil</keyword>
<evidence type="ECO:0000256" key="2">
    <source>
        <dbReference type="ARBA" id="ARBA00022801"/>
    </source>
</evidence>
<dbReference type="Pfam" id="PF00271">
    <property type="entry name" value="Helicase_C"/>
    <property type="match status" value="1"/>
</dbReference>
<accession>A0ABU9N6S9</accession>
<evidence type="ECO:0000259" key="6">
    <source>
        <dbReference type="PROSITE" id="PS51192"/>
    </source>
</evidence>
<evidence type="ECO:0000256" key="3">
    <source>
        <dbReference type="ARBA" id="ARBA00022806"/>
    </source>
</evidence>
<evidence type="ECO:0000313" key="8">
    <source>
        <dbReference type="EMBL" id="MEM0543325.1"/>
    </source>
</evidence>
<dbReference type="EMBL" id="JBCGDO010000016">
    <property type="protein sequence ID" value="MEM0543325.1"/>
    <property type="molecule type" value="Genomic_DNA"/>
</dbReference>
<dbReference type="SUPFAM" id="SSF52540">
    <property type="entry name" value="P-loop containing nucleoside triphosphate hydrolases"/>
    <property type="match status" value="2"/>
</dbReference>
<dbReference type="InterPro" id="IPR057342">
    <property type="entry name" value="DEXDc_RapA"/>
</dbReference>
<dbReference type="InterPro" id="IPR000330">
    <property type="entry name" value="SNF2_N"/>
</dbReference>
<dbReference type="SMART" id="SM00487">
    <property type="entry name" value="DEXDc"/>
    <property type="match status" value="1"/>
</dbReference>
<comment type="caution">
    <text evidence="8">The sequence shown here is derived from an EMBL/GenBank/DDBJ whole genome shotgun (WGS) entry which is preliminary data.</text>
</comment>
<evidence type="ECO:0000256" key="4">
    <source>
        <dbReference type="ARBA" id="ARBA00022840"/>
    </source>
</evidence>
<keyword evidence="4" id="KW-0067">ATP-binding</keyword>
<dbReference type="PROSITE" id="PS51192">
    <property type="entry name" value="HELICASE_ATP_BIND_1"/>
    <property type="match status" value="1"/>
</dbReference>
<sequence length="956" mass="111154">MNLSPHQAKYYAYELSKKCKSDSAEKFGATLLDAKVDLNPHQIEAALFAFKSPLSKGAILADEVGLGKTIEAGILLSQKWAEGSKRVLIICPSSLRKQWMNELEDKFYLPSEVIETKSFNKKYKAGNKNPFDNKTKIQICSYHFARNKAEFIQLNSWDLVVLDEAHYIRNVYRSGNKIAKEIQNAIHPFKKVLLTATPLQNKLEELYGLVSFIDENVFGDIKSFRKNFTRKEGGIDFEDLKTRISSICHRTLRSQVTEYINYKNRIPVTETFEPTKQEQELYDNVTEYLQREEIYGLPKAQRHLMTSVLRKLLASSSYAIAGTLESLIKRLNKVIEGRETSLDDWEEEIDDNYELYDESVDEWEEDDDNSIDDDTLAKEDIENIRKEIQDLEKYLLLANSIEHNAKGEKLILSLDKGFEKLKELGASQKAIIFTESTRTQRYLNDILQKTHFKDKIVLFNGSNNDEKSSEVYKKWVADKKNIDKISGSKEVDIRNAIVDEFKSDDCQLMIATEAAAEGINLQFCSMVVNYDLPWNPQRIEQRIGRCHRYGQEHDVVVINFLNTQNETDQRVFQLLEEKFNLFNGVFGSSDEVLGSIGNGVDFEKRLIEIYKKCRTKEEIKKSFDALQSDLEEQINNNLKSTQTKLFENFDAQVVNKLKTSLENTQKYISKYEQWLWKITKFILQGNANFDDKTLSFLLNTSPVKQIKTGVYTLDKKREDARHYRLSDLLAQDIIEKSKTLETPFVKLNFEYSSCGMKYQELENLKAKKGFLKVANLNLDSNVEENDLIIFAGATETGEILKDELCQFLLTLNGSTEDDLHNFNSNKVDKVYQEQKKKHLDFVKHTDTKLLQLEIQKFEKWANDKIESSELELREVKKKIKDLQRETRAYNINADDLLEIQKKIRVLDRKKSKLRREIFDIEDNILAERDEMIEDAERKLERTTTETEIFTIEWEII</sequence>
<dbReference type="PANTHER" id="PTHR10799">
    <property type="entry name" value="SNF2/RAD54 HELICASE FAMILY"/>
    <property type="match status" value="1"/>
</dbReference>
<reference evidence="8 9" key="1">
    <citation type="submission" date="2024-03" db="EMBL/GenBank/DDBJ databases">
        <title>Two novel species of the genus Flavobacterium exhibiting potentially degradation of complex polysaccharides.</title>
        <authorList>
            <person name="Lian X."/>
        </authorList>
    </citation>
    <scope>NUCLEOTIDE SEQUENCE [LARGE SCALE GENOMIC DNA]</scope>
    <source>
        <strain evidence="9">j3</strain>
    </source>
</reference>
<evidence type="ECO:0000256" key="5">
    <source>
        <dbReference type="SAM" id="Coils"/>
    </source>
</evidence>
<keyword evidence="3" id="KW-0347">Helicase</keyword>
<feature type="domain" description="Helicase C-terminal" evidence="7">
    <location>
        <begin position="442"/>
        <end position="594"/>
    </location>
</feature>
<evidence type="ECO:0000259" key="7">
    <source>
        <dbReference type="PROSITE" id="PS51194"/>
    </source>
</evidence>
<dbReference type="Gene3D" id="3.40.50.300">
    <property type="entry name" value="P-loop containing nucleotide triphosphate hydrolases"/>
    <property type="match status" value="1"/>
</dbReference>
<feature type="coiled-coil region" evidence="5">
    <location>
        <begin position="865"/>
        <end position="952"/>
    </location>
</feature>
<dbReference type="Proteomes" id="UP001460072">
    <property type="component" value="Unassembled WGS sequence"/>
</dbReference>
<dbReference type="Pfam" id="PF00176">
    <property type="entry name" value="SNF2-rel_dom"/>
    <property type="match status" value="1"/>
</dbReference>
<dbReference type="InterPro" id="IPR049730">
    <property type="entry name" value="SNF2/RAD54-like_C"/>
</dbReference>
<proteinExistence type="predicted"/>